<dbReference type="EMBL" id="JBBPFD010000007">
    <property type="protein sequence ID" value="KAK7918664.1"/>
    <property type="molecule type" value="Genomic_DNA"/>
</dbReference>
<evidence type="ECO:0000313" key="2">
    <source>
        <dbReference type="Proteomes" id="UP001460270"/>
    </source>
</evidence>
<sequence length="614" mass="68686">MCTSLPQTLKDSMHHFQWIQAKPPLNKRHNTTDVEDYYMVAEDNTKTLLSEMSKFTDMQRFLSAELHVAVHPLRVETGDMNKFLDFHFDLDGVVAELTEFSAIKMDLPRKPPKHNGDGHRQPNTGLHSSFSTTCLPVAQWSIAGGFVPTIFLKKTVAATNCPPPPSTRCMLFMNMFGQKQSSKLNLEQTFDLTKVRRVSIHAACDVLSQIGARHLWSKYALLDLVGSRGALTNALSFREAVNYQSNVDGRPMTVNKELLRIARYPLNFLQLYADTPHTRLGQYRPHPVSGEIVCCDLLHQQTKRSMSRAAHAYLKHMEELTLKLKVVSPARIEMVSLLEAPQLPCEISAEAMFDDDKLTLLIASRPMLIPFLENVPEGSFTAAMVKVAEHLVRTLAKQRALARGRGQFTEAWTAFQAEMGLEVLFWGHTLNPRDYRLAVALGVATENENSRTWQRGFLGLAPVNSAVVESEPPPLNNWCQKDVAKARILRLFGFADKLSGSHTTLGLELLQIVIRDLYRDNGAQLTWLSAESPPAGRCTGVIGLDHLVSLLMDARLFGFPATYGTAVSMLKAEKLPLKTIVRAGLCASGLRFFPAFRPTETSLSKLQKWNSKDF</sequence>
<proteinExistence type="predicted"/>
<dbReference type="AlphaFoldDB" id="A0AAW0PEV5"/>
<evidence type="ECO:0000313" key="1">
    <source>
        <dbReference type="EMBL" id="KAK7918664.1"/>
    </source>
</evidence>
<name>A0AAW0PEV5_9GOBI</name>
<gene>
    <name evidence="1" type="ORF">WMY93_009948</name>
</gene>
<dbReference type="Proteomes" id="UP001460270">
    <property type="component" value="Unassembled WGS sequence"/>
</dbReference>
<organism evidence="1 2">
    <name type="scientific">Mugilogobius chulae</name>
    <name type="common">yellowstripe goby</name>
    <dbReference type="NCBI Taxonomy" id="88201"/>
    <lineage>
        <taxon>Eukaryota</taxon>
        <taxon>Metazoa</taxon>
        <taxon>Chordata</taxon>
        <taxon>Craniata</taxon>
        <taxon>Vertebrata</taxon>
        <taxon>Euteleostomi</taxon>
        <taxon>Actinopterygii</taxon>
        <taxon>Neopterygii</taxon>
        <taxon>Teleostei</taxon>
        <taxon>Neoteleostei</taxon>
        <taxon>Acanthomorphata</taxon>
        <taxon>Gobiaria</taxon>
        <taxon>Gobiiformes</taxon>
        <taxon>Gobioidei</taxon>
        <taxon>Gobiidae</taxon>
        <taxon>Gobionellinae</taxon>
        <taxon>Mugilogobius</taxon>
    </lineage>
</organism>
<keyword evidence="2" id="KW-1185">Reference proteome</keyword>
<protein>
    <submittedName>
        <fullName evidence="1">Uncharacterized protein</fullName>
    </submittedName>
</protein>
<reference evidence="2" key="1">
    <citation type="submission" date="2024-04" db="EMBL/GenBank/DDBJ databases">
        <title>Salinicola lusitanus LLJ914,a marine bacterium isolated from the Okinawa Trough.</title>
        <authorList>
            <person name="Li J."/>
        </authorList>
    </citation>
    <scope>NUCLEOTIDE SEQUENCE [LARGE SCALE GENOMIC DNA]</scope>
</reference>
<comment type="caution">
    <text evidence="1">The sequence shown here is derived from an EMBL/GenBank/DDBJ whole genome shotgun (WGS) entry which is preliminary data.</text>
</comment>
<accession>A0AAW0PEV5</accession>